<dbReference type="SUPFAM" id="SSF82185">
    <property type="entry name" value="Histone H3 K4-specific methyltransferase SET7/9 N-terminal domain"/>
    <property type="match status" value="1"/>
</dbReference>
<keyword evidence="1" id="KW-0732">Signal</keyword>
<proteinExistence type="predicted"/>
<dbReference type="Gene3D" id="2.20.110.10">
    <property type="entry name" value="Histone H3 K4-specific methyltransferase SET7/9 N-terminal domain"/>
    <property type="match status" value="1"/>
</dbReference>
<dbReference type="Pfam" id="PF07661">
    <property type="entry name" value="MORN_2"/>
    <property type="match status" value="1"/>
</dbReference>
<sequence length="373" mass="42903">MKKIGLFLLLSLTGILTFAQQVPVARDTLFEKAPQGLVRFYFDDHYFLVDKDCAFKSIERLSAFVVSKNAFHGEFKDFDRNGRVVLTGTYNQGVKAGPFKAYHPNGTLKWESTFVNNVAVGDWNYYYPDGRPMLTVTFDSTGGRIKSFWDRFGRQRVTAGEGNYEFKMPFEFYNEYGYPFFERKGKIRNGIPTGYWTTHMVDEKNKKILFTEEVYDRNGALTDGYNLFLDSEYKVPLTIIPSQSFLTAERMLFKACTFDDYSGFNSYLSDKLNSAFGASPTHKNLEDDFSYRVSLDKDGNPEMITLRKRLKSDDINRYFEAVLKEIPFYFPSLDENGEPIADTLAVSGKLSTNEVGAFNFHSIRIERGKKQED</sequence>
<protein>
    <submittedName>
        <fullName evidence="2">Toxin-antitoxin system YwqK family antitoxin</fullName>
    </submittedName>
</protein>
<dbReference type="InterPro" id="IPR011652">
    <property type="entry name" value="MORN_2"/>
</dbReference>
<organism evidence="2 3">
    <name type="scientific">Sphingobacterium suaedae</name>
    <dbReference type="NCBI Taxonomy" id="1686402"/>
    <lineage>
        <taxon>Bacteria</taxon>
        <taxon>Pseudomonadati</taxon>
        <taxon>Bacteroidota</taxon>
        <taxon>Sphingobacteriia</taxon>
        <taxon>Sphingobacteriales</taxon>
        <taxon>Sphingobacteriaceae</taxon>
        <taxon>Sphingobacterium</taxon>
    </lineage>
</organism>
<evidence type="ECO:0000313" key="3">
    <source>
        <dbReference type="Proteomes" id="UP001597545"/>
    </source>
</evidence>
<comment type="caution">
    <text evidence="2">The sequence shown here is derived from an EMBL/GenBank/DDBJ whole genome shotgun (WGS) entry which is preliminary data.</text>
</comment>
<dbReference type="Proteomes" id="UP001597545">
    <property type="component" value="Unassembled WGS sequence"/>
</dbReference>
<feature type="chain" id="PRO_5045851722" evidence="1">
    <location>
        <begin position="20"/>
        <end position="373"/>
    </location>
</feature>
<dbReference type="EMBL" id="JBHULR010000021">
    <property type="protein sequence ID" value="MFD2550167.1"/>
    <property type="molecule type" value="Genomic_DNA"/>
</dbReference>
<accession>A0ABW5KRF7</accession>
<dbReference type="RefSeq" id="WP_380906576.1">
    <property type="nucleotide sequence ID" value="NZ_JBHUEG010000018.1"/>
</dbReference>
<gene>
    <name evidence="2" type="ORF">ACFSR5_21155</name>
</gene>
<name>A0ABW5KRF7_9SPHI</name>
<evidence type="ECO:0000313" key="2">
    <source>
        <dbReference type="EMBL" id="MFD2550167.1"/>
    </source>
</evidence>
<feature type="signal peptide" evidence="1">
    <location>
        <begin position="1"/>
        <end position="19"/>
    </location>
</feature>
<evidence type="ECO:0000256" key="1">
    <source>
        <dbReference type="SAM" id="SignalP"/>
    </source>
</evidence>
<keyword evidence="3" id="KW-1185">Reference proteome</keyword>
<reference evidence="3" key="1">
    <citation type="journal article" date="2019" name="Int. J. Syst. Evol. Microbiol.">
        <title>The Global Catalogue of Microorganisms (GCM) 10K type strain sequencing project: providing services to taxonomists for standard genome sequencing and annotation.</title>
        <authorList>
            <consortium name="The Broad Institute Genomics Platform"/>
            <consortium name="The Broad Institute Genome Sequencing Center for Infectious Disease"/>
            <person name="Wu L."/>
            <person name="Ma J."/>
        </authorList>
    </citation>
    <scope>NUCLEOTIDE SEQUENCE [LARGE SCALE GENOMIC DNA]</scope>
    <source>
        <strain evidence="3">KCTC 42662</strain>
    </source>
</reference>